<dbReference type="InterPro" id="IPR045851">
    <property type="entry name" value="AMP-bd_C_sf"/>
</dbReference>
<dbReference type="SUPFAM" id="SSF56801">
    <property type="entry name" value="Acetyl-CoA synthetase-like"/>
    <property type="match status" value="1"/>
</dbReference>
<keyword evidence="8" id="KW-1185">Reference proteome</keyword>
<evidence type="ECO:0000256" key="3">
    <source>
        <dbReference type="ARBA" id="ARBA00022553"/>
    </source>
</evidence>
<dbReference type="Pfam" id="PF00550">
    <property type="entry name" value="PP-binding"/>
    <property type="match status" value="1"/>
</dbReference>
<dbReference type="InterPro" id="IPR036736">
    <property type="entry name" value="ACP-like_sf"/>
</dbReference>
<comment type="caution">
    <text evidence="7">The sequence shown here is derived from an EMBL/GenBank/DDBJ whole genome shotgun (WGS) entry which is preliminary data.</text>
</comment>
<dbReference type="InterPro" id="IPR042099">
    <property type="entry name" value="ANL_N_sf"/>
</dbReference>
<dbReference type="Gene3D" id="1.10.1200.10">
    <property type="entry name" value="ACP-like"/>
    <property type="match status" value="1"/>
</dbReference>
<evidence type="ECO:0000256" key="1">
    <source>
        <dbReference type="ARBA" id="ARBA00006432"/>
    </source>
</evidence>
<feature type="region of interest" description="Disordered" evidence="5">
    <location>
        <begin position="597"/>
        <end position="630"/>
    </location>
</feature>
<sequence length="630" mass="66426">MTSATAHEPGTTTIRHLGRLLREQDERRPEAPAILSPGLPALTYRALRRQADRTARALSEAGIARTDRVAIALPGGPATASALVGVACAATAAPLDPAGRAREFDALFTDMDVTAVLVQRGADTHAAAVARAQGRLVVELVPVPGGAAGEFDLVPDTTSRTAAGDTDGDPADTAFLMHTSGTTGRPKLVPQSHDLVCASARNIAASLHLGEHDRCLNVLPLFHGHGLMSPLLATLWAGASVVCPTAFDADAFPGWLSTYEPTWYTAVPAIHQAVAGVLEGGPTTLRFVRSASAPLPQRLRESLEEATGAVVIDSYGMTEACSIITSNPLPPRERRAGSVGVSIGNELAVRGEGGKFLAPGEEGEIVLRGETVISRYDDNPEADAKAFTDGWFGTGDSGYLDEDGYLFLTGRLKEIINRGGTKVSPVEVDEALLAHPGIAEAAAFPLPHATLGEEVAAAVVLTPGAHPTDEDLHAFLAARLAEPKIPRRLFRVAEIPRTSTGKIQRSGLAAQLEKPDAARRAAPGTALESAVAGIWGELLGLDQVGTRDHFFDLGGNSLLIRQVQARIRETTGRDVPVVELFAHPTVAALAAYLATADGTDEPDEGRGRAEGNRRLAQQRGRRRQQTEDEI</sequence>
<feature type="domain" description="Carrier" evidence="6">
    <location>
        <begin position="522"/>
        <end position="597"/>
    </location>
</feature>
<keyword evidence="3" id="KW-0597">Phosphoprotein</keyword>
<organism evidence="7 8">
    <name type="scientific">Streptomyces niveiscabiei</name>
    <dbReference type="NCBI Taxonomy" id="164115"/>
    <lineage>
        <taxon>Bacteria</taxon>
        <taxon>Bacillati</taxon>
        <taxon>Actinomycetota</taxon>
        <taxon>Actinomycetes</taxon>
        <taxon>Kitasatosporales</taxon>
        <taxon>Streptomycetaceae</taxon>
        <taxon>Streptomyces</taxon>
    </lineage>
</organism>
<proteinExistence type="inferred from homology"/>
<reference evidence="7 8" key="1">
    <citation type="submission" date="2024-12" db="EMBL/GenBank/DDBJ databases">
        <title>Forecasting of Potato common scab and diversities of Pathogenic streptomyces spp. in china.</title>
        <authorList>
            <person name="Handique U."/>
            <person name="Wu J."/>
        </authorList>
    </citation>
    <scope>NUCLEOTIDE SEQUENCE [LARGE SCALE GENOMIC DNA]</scope>
    <source>
        <strain evidence="7 8">ZRIMU1530</strain>
    </source>
</reference>
<feature type="compositionally biased region" description="Basic and acidic residues" evidence="5">
    <location>
        <begin position="604"/>
        <end position="613"/>
    </location>
</feature>
<dbReference type="InterPro" id="IPR020845">
    <property type="entry name" value="AMP-binding_CS"/>
</dbReference>
<keyword evidence="4" id="KW-0436">Ligase</keyword>
<dbReference type="InterPro" id="IPR009081">
    <property type="entry name" value="PP-bd_ACP"/>
</dbReference>
<dbReference type="Pfam" id="PF13193">
    <property type="entry name" value="AMP-binding_C"/>
    <property type="match status" value="1"/>
</dbReference>
<dbReference type="PANTHER" id="PTHR43201:SF5">
    <property type="entry name" value="MEDIUM-CHAIN ACYL-COA LIGASE ACSF2, MITOCHONDRIAL"/>
    <property type="match status" value="1"/>
</dbReference>
<dbReference type="Gene3D" id="3.30.300.30">
    <property type="match status" value="1"/>
</dbReference>
<dbReference type="EMBL" id="JBJVNI010000013">
    <property type="protein sequence ID" value="MFM9611932.1"/>
    <property type="molecule type" value="Genomic_DNA"/>
</dbReference>
<dbReference type="RefSeq" id="WP_109361756.1">
    <property type="nucleotide sequence ID" value="NZ_JBJVNI010000013.1"/>
</dbReference>
<evidence type="ECO:0000259" key="6">
    <source>
        <dbReference type="PROSITE" id="PS50075"/>
    </source>
</evidence>
<dbReference type="PANTHER" id="PTHR43201">
    <property type="entry name" value="ACYL-COA SYNTHETASE"/>
    <property type="match status" value="1"/>
</dbReference>
<dbReference type="SMART" id="SM00823">
    <property type="entry name" value="PKS_PP"/>
    <property type="match status" value="1"/>
</dbReference>
<protein>
    <submittedName>
        <fullName evidence="7">Non-ribosomal peptide synthetase</fullName>
    </submittedName>
</protein>
<dbReference type="InterPro" id="IPR020806">
    <property type="entry name" value="PKS_PP-bd"/>
</dbReference>
<evidence type="ECO:0000256" key="4">
    <source>
        <dbReference type="ARBA" id="ARBA00022598"/>
    </source>
</evidence>
<dbReference type="PROSITE" id="PS50075">
    <property type="entry name" value="CARRIER"/>
    <property type="match status" value="1"/>
</dbReference>
<dbReference type="Gene3D" id="3.40.50.12780">
    <property type="entry name" value="N-terminal domain of ligase-like"/>
    <property type="match status" value="1"/>
</dbReference>
<evidence type="ECO:0000313" key="7">
    <source>
        <dbReference type="EMBL" id="MFM9611932.1"/>
    </source>
</evidence>
<gene>
    <name evidence="7" type="ORF">ACKI18_24870</name>
</gene>
<evidence type="ECO:0000256" key="2">
    <source>
        <dbReference type="ARBA" id="ARBA00022450"/>
    </source>
</evidence>
<dbReference type="InterPro" id="IPR000873">
    <property type="entry name" value="AMP-dep_synth/lig_dom"/>
</dbReference>
<evidence type="ECO:0000313" key="8">
    <source>
        <dbReference type="Proteomes" id="UP001631957"/>
    </source>
</evidence>
<keyword evidence="2" id="KW-0596">Phosphopantetheine</keyword>
<dbReference type="Proteomes" id="UP001631957">
    <property type="component" value="Unassembled WGS sequence"/>
</dbReference>
<dbReference type="PROSITE" id="PS00455">
    <property type="entry name" value="AMP_BINDING"/>
    <property type="match status" value="1"/>
</dbReference>
<comment type="similarity">
    <text evidence="1">Belongs to the ATP-dependent AMP-binding enzyme family.</text>
</comment>
<name>A0ABW9HV01_9ACTN</name>
<accession>A0ABW9HV01</accession>
<dbReference type="Pfam" id="PF00501">
    <property type="entry name" value="AMP-binding"/>
    <property type="match status" value="1"/>
</dbReference>
<dbReference type="SUPFAM" id="SSF47336">
    <property type="entry name" value="ACP-like"/>
    <property type="match status" value="1"/>
</dbReference>
<evidence type="ECO:0000256" key="5">
    <source>
        <dbReference type="SAM" id="MobiDB-lite"/>
    </source>
</evidence>
<dbReference type="InterPro" id="IPR025110">
    <property type="entry name" value="AMP-bd_C"/>
</dbReference>